<reference evidence="1" key="2">
    <citation type="submission" date="2016-11" db="EMBL/GenBank/DDBJ databases">
        <title>Complete Genome Sequencing of Pandoraea pulmonicola DSM 16583.</title>
        <authorList>
            <person name="Chan K.-G."/>
        </authorList>
    </citation>
    <scope>NUCLEOTIDE SEQUENCE</scope>
    <source>
        <strain evidence="1">DSM 16583</strain>
    </source>
</reference>
<reference evidence="2 4" key="3">
    <citation type="submission" date="2018-06" db="EMBL/GenBank/DDBJ databases">
        <authorList>
            <consortium name="Pathogen Informatics"/>
            <person name="Doyle S."/>
        </authorList>
    </citation>
    <scope>NUCLEOTIDE SEQUENCE [LARGE SCALE GENOMIC DNA]</scope>
    <source>
        <strain evidence="2 4">NCTC13159</strain>
    </source>
</reference>
<sequence>MTIHLTRIEDRLAASPGDVANELDARLDAAQASLQRALRTPLTPAEHAHLVAQSQAVQAARAILGRMAHRYGTSYGASSMRSG</sequence>
<dbReference type="EMBL" id="UGSJ01000001">
    <property type="protein sequence ID" value="SUA90182.1"/>
    <property type="molecule type" value="Genomic_DNA"/>
</dbReference>
<evidence type="ECO:0000313" key="2">
    <source>
        <dbReference type="EMBL" id="SUA90182.1"/>
    </source>
</evidence>
<dbReference type="NCBIfam" id="TIGR02501">
    <property type="entry name" value="type_III_yscE"/>
    <property type="match status" value="1"/>
</dbReference>
<dbReference type="EMBL" id="CP010310">
    <property type="protein sequence ID" value="AJC21151.1"/>
    <property type="molecule type" value="Genomic_DNA"/>
</dbReference>
<keyword evidence="3" id="KW-1185">Reference proteome</keyword>
<dbReference type="Proteomes" id="UP000035086">
    <property type="component" value="Chromosome"/>
</dbReference>
<accession>A0AAJ4ZB87</accession>
<dbReference type="AlphaFoldDB" id="A0AAJ4ZB87"/>
<evidence type="ECO:0000313" key="3">
    <source>
        <dbReference type="Proteomes" id="UP000035086"/>
    </source>
</evidence>
<organism evidence="2 4">
    <name type="scientific">Pandoraea pulmonicola</name>
    <dbReference type="NCBI Taxonomy" id="93221"/>
    <lineage>
        <taxon>Bacteria</taxon>
        <taxon>Pseudomonadati</taxon>
        <taxon>Pseudomonadota</taxon>
        <taxon>Betaproteobacteria</taxon>
        <taxon>Burkholderiales</taxon>
        <taxon>Burkholderiaceae</taxon>
        <taxon>Pandoraea</taxon>
    </lineage>
</organism>
<gene>
    <name evidence="2" type="ORF">NCTC13159_01662</name>
    <name evidence="1" type="ORF">RO07_12925</name>
</gene>
<reference evidence="3" key="1">
    <citation type="submission" date="2014-12" db="EMBL/GenBank/DDBJ databases">
        <title>Complete Genome Sequencing of Pandoraea pulmonicola DSM 16583.</title>
        <authorList>
            <person name="Chan K.-G."/>
        </authorList>
    </citation>
    <scope>NUCLEOTIDE SEQUENCE [LARGE SCALE GENOMIC DNA]</scope>
    <source>
        <strain evidence="3">DSM 16583</strain>
    </source>
</reference>
<proteinExistence type="predicted"/>
<dbReference type="KEGG" id="ppul:RO07_12925"/>
<dbReference type="Pfam" id="PF08988">
    <property type="entry name" value="T3SS_needle_E"/>
    <property type="match status" value="1"/>
</dbReference>
<name>A0AAJ4ZB87_PANPU</name>
<protein>
    <submittedName>
        <fullName evidence="1">EscE/YscE/SsaE family type III secretion system needle protein co-chaperone</fullName>
    </submittedName>
    <submittedName>
        <fullName evidence="2">Type III secretion system protein, YseE family</fullName>
    </submittedName>
</protein>
<dbReference type="InterPro" id="IPR012671">
    <property type="entry name" value="T3SS_PscE/YscE"/>
</dbReference>
<evidence type="ECO:0000313" key="1">
    <source>
        <dbReference type="EMBL" id="AJC21151.1"/>
    </source>
</evidence>
<dbReference type="RefSeq" id="WP_039408397.1">
    <property type="nucleotide sequence ID" value="NZ_CP010310.2"/>
</dbReference>
<evidence type="ECO:0000313" key="4">
    <source>
        <dbReference type="Proteomes" id="UP000254589"/>
    </source>
</evidence>
<dbReference type="Gene3D" id="1.20.5.420">
    <property type="entry name" value="Immunoglobulin FC, subunit C"/>
    <property type="match status" value="1"/>
</dbReference>
<dbReference type="Proteomes" id="UP000254589">
    <property type="component" value="Unassembled WGS sequence"/>
</dbReference>